<sequence length="406" mass="46638">MNNSVDASILFNDSSPQLLATGITQTLEEYESLLLDLFQELRQAGMALTPEQYELLQIAVEKGYGLAGWEDLKRLCRLLWVKPCANYDINIFNRVFNSYLQQHRAKTLINPEPETLAESPEKTSNSPDSTPSVVEPLSNLPQIPPRNFEKPLSLQPDKVETPSAIKGSSTPPKLKFEQSNFVLNPQDFPINLQDVQRIWRLLKKPVRLGWEDELDIEATVERIEREGFLTDVEMRPRMTRQAELLLLIDDNSAMIPFFLAFEPWMQAIKEARITPARIYRFTSYPDEYLYEWERPTLAHPLINILPKLHRHRTIALIFSDAGAATITYNQDRIDGISKFLIALSPCVRQFIWLNPLPHQRWEYTSAWGINATLNGKMLTYGLASLQIAAKENPQGDTIKIWQINPH</sequence>
<dbReference type="AlphaFoldDB" id="A0A1Z4KJF3"/>
<gene>
    <name evidence="2" type="ORF">NIES23_19100</name>
</gene>
<name>A0A1Z4KJF3_ANAVA</name>
<feature type="compositionally biased region" description="Polar residues" evidence="1">
    <location>
        <begin position="122"/>
        <end position="132"/>
    </location>
</feature>
<evidence type="ECO:0000313" key="2">
    <source>
        <dbReference type="EMBL" id="BAY69119.1"/>
    </source>
</evidence>
<reference evidence="2 3" key="1">
    <citation type="submission" date="2017-06" db="EMBL/GenBank/DDBJ databases">
        <title>Genome sequencing of cyanobaciteial culture collection at National Institute for Environmental Studies (NIES).</title>
        <authorList>
            <person name="Hirose Y."/>
            <person name="Shimura Y."/>
            <person name="Fujisawa T."/>
            <person name="Nakamura Y."/>
            <person name="Kawachi M."/>
        </authorList>
    </citation>
    <scope>NUCLEOTIDE SEQUENCE [LARGE SCALE GENOMIC DNA]</scope>
    <source>
        <strain evidence="2 3">NIES-23</strain>
    </source>
</reference>
<dbReference type="Proteomes" id="UP000217507">
    <property type="component" value="Chromosome"/>
</dbReference>
<protein>
    <recommendedName>
        <fullName evidence="4">VWA containing CoxE family protein</fullName>
    </recommendedName>
</protein>
<evidence type="ECO:0000313" key="3">
    <source>
        <dbReference type="Proteomes" id="UP000217507"/>
    </source>
</evidence>
<organism evidence="2 3">
    <name type="scientific">Trichormus variabilis NIES-23</name>
    <dbReference type="NCBI Taxonomy" id="1973479"/>
    <lineage>
        <taxon>Bacteria</taxon>
        <taxon>Bacillati</taxon>
        <taxon>Cyanobacteriota</taxon>
        <taxon>Cyanophyceae</taxon>
        <taxon>Nostocales</taxon>
        <taxon>Nostocaceae</taxon>
        <taxon>Trichormus</taxon>
    </lineage>
</organism>
<feature type="region of interest" description="Disordered" evidence="1">
    <location>
        <begin position="110"/>
        <end position="172"/>
    </location>
</feature>
<dbReference type="PANTHER" id="PTHR39338:SF7">
    <property type="entry name" value="BLL6692 PROTEIN"/>
    <property type="match status" value="1"/>
</dbReference>
<dbReference type="EMBL" id="AP018216">
    <property type="protein sequence ID" value="BAY69119.1"/>
    <property type="molecule type" value="Genomic_DNA"/>
</dbReference>
<proteinExistence type="predicted"/>
<accession>A0A1Z4KJF3</accession>
<dbReference type="PANTHER" id="PTHR39338">
    <property type="entry name" value="BLL5662 PROTEIN-RELATED"/>
    <property type="match status" value="1"/>
</dbReference>
<evidence type="ECO:0008006" key="4">
    <source>
        <dbReference type="Google" id="ProtNLM"/>
    </source>
</evidence>
<evidence type="ECO:0000256" key="1">
    <source>
        <dbReference type="SAM" id="MobiDB-lite"/>
    </source>
</evidence>